<evidence type="ECO:0000313" key="2">
    <source>
        <dbReference type="EMBL" id="MCI12698.1"/>
    </source>
</evidence>
<proteinExistence type="predicted"/>
<name>A0A392PKV3_9FABA</name>
<dbReference type="AlphaFoldDB" id="A0A392PKV3"/>
<comment type="caution">
    <text evidence="2">The sequence shown here is derived from an EMBL/GenBank/DDBJ whole genome shotgun (WGS) entry which is preliminary data.</text>
</comment>
<protein>
    <submittedName>
        <fullName evidence="2">Uncharacterized protein</fullName>
    </submittedName>
</protein>
<sequence length="42" mass="4392">PICKRSALGDFNRRNLEAFVVGGLVCCVGDFVAVAACCCGKE</sequence>
<evidence type="ECO:0000256" key="1">
    <source>
        <dbReference type="SAM" id="Phobius"/>
    </source>
</evidence>
<keyword evidence="1" id="KW-0472">Membrane</keyword>
<keyword evidence="3" id="KW-1185">Reference proteome</keyword>
<organism evidence="2 3">
    <name type="scientific">Trifolium medium</name>
    <dbReference type="NCBI Taxonomy" id="97028"/>
    <lineage>
        <taxon>Eukaryota</taxon>
        <taxon>Viridiplantae</taxon>
        <taxon>Streptophyta</taxon>
        <taxon>Embryophyta</taxon>
        <taxon>Tracheophyta</taxon>
        <taxon>Spermatophyta</taxon>
        <taxon>Magnoliopsida</taxon>
        <taxon>eudicotyledons</taxon>
        <taxon>Gunneridae</taxon>
        <taxon>Pentapetalae</taxon>
        <taxon>rosids</taxon>
        <taxon>fabids</taxon>
        <taxon>Fabales</taxon>
        <taxon>Fabaceae</taxon>
        <taxon>Papilionoideae</taxon>
        <taxon>50 kb inversion clade</taxon>
        <taxon>NPAAA clade</taxon>
        <taxon>Hologalegina</taxon>
        <taxon>IRL clade</taxon>
        <taxon>Trifolieae</taxon>
        <taxon>Trifolium</taxon>
    </lineage>
</organism>
<feature type="non-terminal residue" evidence="2">
    <location>
        <position position="1"/>
    </location>
</feature>
<feature type="transmembrane region" description="Helical" evidence="1">
    <location>
        <begin position="18"/>
        <end position="39"/>
    </location>
</feature>
<keyword evidence="1" id="KW-1133">Transmembrane helix</keyword>
<dbReference type="Proteomes" id="UP000265520">
    <property type="component" value="Unassembled WGS sequence"/>
</dbReference>
<accession>A0A392PKV3</accession>
<reference evidence="2 3" key="1">
    <citation type="journal article" date="2018" name="Front. Plant Sci.">
        <title>Red Clover (Trifolium pratense) and Zigzag Clover (T. medium) - A Picture of Genomic Similarities and Differences.</title>
        <authorList>
            <person name="Dluhosova J."/>
            <person name="Istvanek J."/>
            <person name="Nedelnik J."/>
            <person name="Repkova J."/>
        </authorList>
    </citation>
    <scope>NUCLEOTIDE SEQUENCE [LARGE SCALE GENOMIC DNA]</scope>
    <source>
        <strain evidence="3">cv. 10/8</strain>
        <tissue evidence="2">Leaf</tissue>
    </source>
</reference>
<dbReference type="EMBL" id="LXQA010085196">
    <property type="protein sequence ID" value="MCI12698.1"/>
    <property type="molecule type" value="Genomic_DNA"/>
</dbReference>
<evidence type="ECO:0000313" key="3">
    <source>
        <dbReference type="Proteomes" id="UP000265520"/>
    </source>
</evidence>
<keyword evidence="1" id="KW-0812">Transmembrane</keyword>